<dbReference type="AlphaFoldDB" id="A0A5B0EM34"/>
<evidence type="ECO:0000313" key="1">
    <source>
        <dbReference type="EMBL" id="KAA0979225.1"/>
    </source>
</evidence>
<name>A0A5B0EM34_9MICC</name>
<reference evidence="1 2" key="1">
    <citation type="submission" date="2019-07" db="EMBL/GenBank/DDBJ databases">
        <title>Analysis of the biochemical properties, biological activity and biotechnological potential of siderophores and biosurfactants produced by Antarctic psychrotolerant bacteria.</title>
        <authorList>
            <person name="Styczynski M."/>
            <person name="Krucon T."/>
            <person name="Decewicz P."/>
            <person name="Dziewit L."/>
        </authorList>
    </citation>
    <scope>NUCLEOTIDE SEQUENCE [LARGE SCALE GENOMIC DNA]</scope>
    <source>
        <strain evidence="1 2">ANT_H27</strain>
    </source>
</reference>
<proteinExistence type="predicted"/>
<evidence type="ECO:0000313" key="2">
    <source>
        <dbReference type="Proteomes" id="UP000323856"/>
    </source>
</evidence>
<organism evidence="1 2">
    <name type="scientific">Paeniglutamicibacter gangotriensis</name>
    <dbReference type="NCBI Taxonomy" id="254787"/>
    <lineage>
        <taxon>Bacteria</taxon>
        <taxon>Bacillati</taxon>
        <taxon>Actinomycetota</taxon>
        <taxon>Actinomycetes</taxon>
        <taxon>Micrococcales</taxon>
        <taxon>Micrococcaceae</taxon>
        <taxon>Paeniglutamicibacter</taxon>
    </lineage>
</organism>
<accession>A0A5B0EM34</accession>
<dbReference type="RefSeq" id="WP_149618501.1">
    <property type="nucleotide sequence ID" value="NZ_VOBL01000002.1"/>
</dbReference>
<protein>
    <submittedName>
        <fullName evidence="1">Uncharacterized protein</fullName>
    </submittedName>
</protein>
<comment type="caution">
    <text evidence="1">The sequence shown here is derived from an EMBL/GenBank/DDBJ whole genome shotgun (WGS) entry which is preliminary data.</text>
</comment>
<gene>
    <name evidence="1" type="ORF">FQ154_01965</name>
</gene>
<dbReference type="OrthoDB" id="9777306at2"/>
<sequence length="77" mass="8590">MHRRTAWPSLPTIRLAHGDQGGGYVLFAENGQLHFSYNQYGKMLRTSEPLTAGSHLVTVDFIVLPGITWDVFISGKM</sequence>
<dbReference type="Proteomes" id="UP000323856">
    <property type="component" value="Unassembled WGS sequence"/>
</dbReference>
<dbReference type="EMBL" id="VOBL01000002">
    <property type="protein sequence ID" value="KAA0979225.1"/>
    <property type="molecule type" value="Genomic_DNA"/>
</dbReference>